<evidence type="ECO:0000313" key="2">
    <source>
        <dbReference type="EMBL" id="MFB5188926.1"/>
    </source>
</evidence>
<organism evidence="2 3">
    <name type="scientific">Alicyclobacillus fastidiosus</name>
    <dbReference type="NCBI Taxonomy" id="392011"/>
    <lineage>
        <taxon>Bacteria</taxon>
        <taxon>Bacillati</taxon>
        <taxon>Bacillota</taxon>
        <taxon>Bacilli</taxon>
        <taxon>Bacillales</taxon>
        <taxon>Alicyclobacillaceae</taxon>
        <taxon>Alicyclobacillus</taxon>
    </lineage>
</organism>
<dbReference type="Proteomes" id="UP001579974">
    <property type="component" value="Unassembled WGS sequence"/>
</dbReference>
<name>A0ABV5AA12_9BACL</name>
<keyword evidence="2" id="KW-0378">Hydrolase</keyword>
<comment type="caution">
    <text evidence="2">The sequence shown here is derived from an EMBL/GenBank/DDBJ whole genome shotgun (WGS) entry which is preliminary data.</text>
</comment>
<feature type="domain" description="AB hydrolase-1" evidence="1">
    <location>
        <begin position="34"/>
        <end position="128"/>
    </location>
</feature>
<dbReference type="SUPFAM" id="SSF53474">
    <property type="entry name" value="alpha/beta-Hydrolases"/>
    <property type="match status" value="1"/>
</dbReference>
<evidence type="ECO:0000259" key="1">
    <source>
        <dbReference type="Pfam" id="PF00561"/>
    </source>
</evidence>
<reference evidence="2 3" key="1">
    <citation type="journal article" date="2024" name="Int. J. Mol. Sci.">
        <title>Exploration of Alicyclobacillus spp. Genome in Search of Antibiotic Resistance.</title>
        <authorList>
            <person name="Bucka-Kolendo J."/>
            <person name="Kiousi D.E."/>
            <person name="Dekowska A."/>
            <person name="Mikolajczuk-Szczyrba A."/>
            <person name="Karadedos D.M."/>
            <person name="Michael P."/>
            <person name="Galanis A."/>
            <person name="Sokolowska B."/>
        </authorList>
    </citation>
    <scope>NUCLEOTIDE SEQUENCE [LARGE SCALE GENOMIC DNA]</scope>
    <source>
        <strain evidence="2 3">KKP 3000</strain>
    </source>
</reference>
<dbReference type="PANTHER" id="PTHR43433">
    <property type="entry name" value="HYDROLASE, ALPHA/BETA FOLD FAMILY PROTEIN"/>
    <property type="match status" value="1"/>
</dbReference>
<dbReference type="RefSeq" id="WP_275475752.1">
    <property type="nucleotide sequence ID" value="NZ_CP162940.1"/>
</dbReference>
<gene>
    <name evidence="2" type="ORF">KKP3000_001365</name>
</gene>
<dbReference type="Gene3D" id="3.40.50.1820">
    <property type="entry name" value="alpha/beta hydrolase"/>
    <property type="match status" value="1"/>
</dbReference>
<dbReference type="PANTHER" id="PTHR43433:SF5">
    <property type="entry name" value="AB HYDROLASE-1 DOMAIN-CONTAINING PROTEIN"/>
    <property type="match status" value="1"/>
</dbReference>
<protein>
    <submittedName>
        <fullName evidence="2">Alpha/beta hydrolase</fullName>
    </submittedName>
</protein>
<dbReference type="GO" id="GO:0016787">
    <property type="term" value="F:hydrolase activity"/>
    <property type="evidence" value="ECO:0007669"/>
    <property type="project" value="UniProtKB-KW"/>
</dbReference>
<accession>A0ABV5AA12</accession>
<sequence>MPIAFVNGTHIAYHRIGQGVPIIFIPPPMVGTFVFYKQAIELSKHFDVIMMELRGHARSDASQEYLAYSIVADDICALMDDLNIYRAILVGYSMAGQIVLEFLLKYPHRAYGAVPVSTFPEASDLRLKAELNTALQLVKRRGMRTLAFALALANADTGRALRNMYRTGTASNRDNVTDLFREALTYQCTQQLGDIELPVRLIFGAKDIRLLHYREMFSQCLPNATKVIIPGVSHQVPTKAAETLNTEIREFVTHLST</sequence>
<proteinExistence type="predicted"/>
<dbReference type="EMBL" id="JBDXSU010000001">
    <property type="protein sequence ID" value="MFB5188926.1"/>
    <property type="molecule type" value="Genomic_DNA"/>
</dbReference>
<dbReference type="InterPro" id="IPR000073">
    <property type="entry name" value="AB_hydrolase_1"/>
</dbReference>
<dbReference type="InterPro" id="IPR029058">
    <property type="entry name" value="AB_hydrolase_fold"/>
</dbReference>
<evidence type="ECO:0000313" key="3">
    <source>
        <dbReference type="Proteomes" id="UP001579974"/>
    </source>
</evidence>
<dbReference type="InterPro" id="IPR050471">
    <property type="entry name" value="AB_hydrolase"/>
</dbReference>
<dbReference type="Pfam" id="PF00561">
    <property type="entry name" value="Abhydrolase_1"/>
    <property type="match status" value="1"/>
</dbReference>
<keyword evidence="3" id="KW-1185">Reference proteome</keyword>